<dbReference type="PANTHER" id="PTHR12121:SF34">
    <property type="entry name" value="PROTEIN ANGEL"/>
    <property type="match status" value="1"/>
</dbReference>
<dbReference type="FunFam" id="3.60.10.10:FF:000129">
    <property type="entry name" value="Protein angel"/>
    <property type="match status" value="1"/>
</dbReference>
<name>A0A6A5GBA2_CAERE</name>
<dbReference type="RefSeq" id="XP_003115659.2">
    <property type="nucleotide sequence ID" value="XM_003115611.2"/>
</dbReference>
<dbReference type="InterPro" id="IPR036691">
    <property type="entry name" value="Endo/exonu/phosph_ase_sf"/>
</dbReference>
<dbReference type="CTD" id="9839447"/>
<proteinExistence type="predicted"/>
<dbReference type="Pfam" id="PF03372">
    <property type="entry name" value="Exo_endo_phos"/>
    <property type="match status" value="1"/>
</dbReference>
<dbReference type="InterPro" id="IPR050410">
    <property type="entry name" value="CCR4/nocturin_mRNA_transcr"/>
</dbReference>
<dbReference type="EMBL" id="WUAV01000005">
    <property type="protein sequence ID" value="KAF1752497.1"/>
    <property type="molecule type" value="Genomic_DNA"/>
</dbReference>
<evidence type="ECO:0000259" key="2">
    <source>
        <dbReference type="Pfam" id="PF03372"/>
    </source>
</evidence>
<gene>
    <name evidence="3" type="ORF">GCK72_019052</name>
</gene>
<protein>
    <recommendedName>
        <fullName evidence="2">Endonuclease/exonuclease/phosphatase domain-containing protein</fullName>
    </recommendedName>
</protein>
<dbReference type="GO" id="GO:0000175">
    <property type="term" value="F:3'-5'-RNA exonuclease activity"/>
    <property type="evidence" value="ECO:0007669"/>
    <property type="project" value="TreeGrafter"/>
</dbReference>
<feature type="compositionally biased region" description="Basic residues" evidence="1">
    <location>
        <begin position="19"/>
        <end position="29"/>
    </location>
</feature>
<dbReference type="AlphaFoldDB" id="A0A6A5GBA2"/>
<dbReference type="Gene3D" id="3.60.10.10">
    <property type="entry name" value="Endonuclease/exonuclease/phosphatase"/>
    <property type="match status" value="1"/>
</dbReference>
<feature type="domain" description="Endonuclease/exonuclease/phosphatase" evidence="2">
    <location>
        <begin position="322"/>
        <end position="623"/>
    </location>
</feature>
<organism evidence="3 4">
    <name type="scientific">Caenorhabditis remanei</name>
    <name type="common">Caenorhabditis vulgaris</name>
    <dbReference type="NCBI Taxonomy" id="31234"/>
    <lineage>
        <taxon>Eukaryota</taxon>
        <taxon>Metazoa</taxon>
        <taxon>Ecdysozoa</taxon>
        <taxon>Nematoda</taxon>
        <taxon>Chromadorea</taxon>
        <taxon>Rhabditida</taxon>
        <taxon>Rhabditina</taxon>
        <taxon>Rhabditomorpha</taxon>
        <taxon>Rhabditoidea</taxon>
        <taxon>Rhabditidae</taxon>
        <taxon>Peloderinae</taxon>
        <taxon>Caenorhabditis</taxon>
    </lineage>
</organism>
<dbReference type="SUPFAM" id="SSF56219">
    <property type="entry name" value="DNase I-like"/>
    <property type="match status" value="1"/>
</dbReference>
<sequence>MFPSIPLIFQQKLANHTPKPPKNRHRMQQRRYNPYEKRTGFRATNGTSRGTFKRFAPRQDQFQRGGVGRGSRYSEQYTWQGFQSSEMAANNHIPILHAFNISPPKPIETIRLTDVPSTSTVPTVQSDHPGSANICSSWLAKNQCLTRHKKVEEIVVDERNNLTVVEDVADDDSDIVILEEPKDKEEKEDLKNRKIEKKKKKKKRTLSTLTASSDDSIVIIGEYSSTAQNNTTMTQLETKMAETFWSNNSASSSNLIQQPATTFVASSLSNISPNRSLCKILDGFSKDCTAAKRAARRWNNVRSLTQIVKNPAIKTSQFTICSYNVLCQKTIARTSYLYRHLKSCENFLEWNHRWKGLQEELPTFDADVLGLQEVQVDHFEEHFEPFMRKHGYEGIYKQKYGTEQKDDGCAIFYRPEKFERVGYQEVNYFISPNSISNRENIGQILALRCRITGEIILVANTHLLFNEERGDVKLAQLAILFASIYKMRSDIGLSTQFKNSIPPVLVMGDFNMEPNSKIYDFIVNGKLFIEGESIRTMSGQSIRPGGKKCESAKLLFETTVGLNSMFTPSGSSGRLPVLDGYIRHPFQFFSAYHQGLTTSPHQTRKISTYHKDAAAPDFIFFTKENTKSGDDKLQLLECFDLPTYDTLTSAVPWPNRHVPSDHLPIMAKFELTKATL</sequence>
<comment type="caution">
    <text evidence="3">The sequence shown here is derived from an EMBL/GenBank/DDBJ whole genome shotgun (WGS) entry which is preliminary data.</text>
</comment>
<dbReference type="Proteomes" id="UP000483820">
    <property type="component" value="Chromosome V"/>
</dbReference>
<evidence type="ECO:0000256" key="1">
    <source>
        <dbReference type="SAM" id="MobiDB-lite"/>
    </source>
</evidence>
<evidence type="ECO:0000313" key="3">
    <source>
        <dbReference type="EMBL" id="KAF1752497.1"/>
    </source>
</evidence>
<evidence type="ECO:0000313" key="4">
    <source>
        <dbReference type="Proteomes" id="UP000483820"/>
    </source>
</evidence>
<reference evidence="3 4" key="1">
    <citation type="submission" date="2019-12" db="EMBL/GenBank/DDBJ databases">
        <title>Chromosome-level assembly of the Caenorhabditis remanei genome.</title>
        <authorList>
            <person name="Teterina A.A."/>
            <person name="Willis J.H."/>
            <person name="Phillips P.C."/>
        </authorList>
    </citation>
    <scope>NUCLEOTIDE SEQUENCE [LARGE SCALE GENOMIC DNA]</scope>
    <source>
        <strain evidence="3 4">PX506</strain>
        <tissue evidence="3">Whole organism</tissue>
    </source>
</reference>
<dbReference type="InterPro" id="IPR005135">
    <property type="entry name" value="Endo/exonuclease/phosphatase"/>
</dbReference>
<dbReference type="PANTHER" id="PTHR12121">
    <property type="entry name" value="CARBON CATABOLITE REPRESSOR PROTEIN 4"/>
    <property type="match status" value="1"/>
</dbReference>
<dbReference type="GeneID" id="9839447"/>
<feature type="region of interest" description="Disordered" evidence="1">
    <location>
        <begin position="14"/>
        <end position="51"/>
    </location>
</feature>
<accession>A0A6A5GBA2</accession>
<dbReference type="KEGG" id="crq:GCK72_019052"/>